<dbReference type="InterPro" id="IPR002397">
    <property type="entry name" value="Cyt_P450_B"/>
</dbReference>
<accession>A0A1X1W283</accession>
<dbReference type="InterPro" id="IPR036396">
    <property type="entry name" value="Cyt_P450_sf"/>
</dbReference>
<comment type="caution">
    <text evidence="9">The sequence shown here is derived from an EMBL/GenBank/DDBJ whole genome shotgun (WGS) entry which is preliminary data.</text>
</comment>
<dbReference type="Pfam" id="PF00067">
    <property type="entry name" value="p450"/>
    <property type="match status" value="1"/>
</dbReference>
<name>A0A1X1W283_MYCGS</name>
<keyword evidence="10" id="KW-1185">Reference proteome</keyword>
<dbReference type="GO" id="GO:0020037">
    <property type="term" value="F:heme binding"/>
    <property type="evidence" value="ECO:0007669"/>
    <property type="project" value="InterPro"/>
</dbReference>
<dbReference type="PRINTS" id="PR00385">
    <property type="entry name" value="P450"/>
</dbReference>
<proteinExistence type="inferred from homology"/>
<keyword evidence="7 8" id="KW-0503">Monooxygenase</keyword>
<evidence type="ECO:0000256" key="3">
    <source>
        <dbReference type="ARBA" id="ARBA00022617"/>
    </source>
</evidence>
<evidence type="ECO:0000256" key="6">
    <source>
        <dbReference type="ARBA" id="ARBA00023004"/>
    </source>
</evidence>
<dbReference type="PANTHER" id="PTHR46696">
    <property type="entry name" value="P450, PUTATIVE (EUROFUNG)-RELATED"/>
    <property type="match status" value="1"/>
</dbReference>
<keyword evidence="5 8" id="KW-0560">Oxidoreductase</keyword>
<dbReference type="PANTHER" id="PTHR46696:SF4">
    <property type="entry name" value="BIOTIN BIOSYNTHESIS CYTOCHROME P450"/>
    <property type="match status" value="1"/>
</dbReference>
<evidence type="ECO:0000256" key="1">
    <source>
        <dbReference type="ARBA" id="ARBA00001971"/>
    </source>
</evidence>
<evidence type="ECO:0000313" key="10">
    <source>
        <dbReference type="Proteomes" id="UP000193738"/>
    </source>
</evidence>
<keyword evidence="3 8" id="KW-0349">Heme</keyword>
<reference evidence="9 10" key="1">
    <citation type="submission" date="2016-01" db="EMBL/GenBank/DDBJ databases">
        <title>The new phylogeny of the genus Mycobacterium.</title>
        <authorList>
            <person name="Tarcisio F."/>
            <person name="Conor M."/>
            <person name="Antonella G."/>
            <person name="Elisabetta G."/>
            <person name="Giulia F.S."/>
            <person name="Sara T."/>
            <person name="Anna F."/>
            <person name="Clotilde B."/>
            <person name="Roberto B."/>
            <person name="Veronica D.S."/>
            <person name="Fabio R."/>
            <person name="Monica P."/>
            <person name="Olivier J."/>
            <person name="Enrico T."/>
            <person name="Nicola S."/>
        </authorList>
    </citation>
    <scope>NUCLEOTIDE SEQUENCE [LARGE SCALE GENOMIC DNA]</scope>
    <source>
        <strain evidence="9 10">DSM 43505</strain>
    </source>
</reference>
<evidence type="ECO:0000256" key="8">
    <source>
        <dbReference type="RuleBase" id="RU000461"/>
    </source>
</evidence>
<dbReference type="InterPro" id="IPR001128">
    <property type="entry name" value="Cyt_P450"/>
</dbReference>
<protein>
    <submittedName>
        <fullName evidence="9">Cytochrome</fullName>
    </submittedName>
</protein>
<dbReference type="InterPro" id="IPR017972">
    <property type="entry name" value="Cyt_P450_CS"/>
</dbReference>
<comment type="cofactor">
    <cofactor evidence="1">
        <name>heme</name>
        <dbReference type="ChEBI" id="CHEBI:30413"/>
    </cofactor>
</comment>
<evidence type="ECO:0000256" key="2">
    <source>
        <dbReference type="ARBA" id="ARBA00010617"/>
    </source>
</evidence>
<dbReference type="EMBL" id="LQOX01000003">
    <property type="protein sequence ID" value="ORV80638.1"/>
    <property type="molecule type" value="Genomic_DNA"/>
</dbReference>
<evidence type="ECO:0000256" key="7">
    <source>
        <dbReference type="ARBA" id="ARBA00023033"/>
    </source>
</evidence>
<dbReference type="PRINTS" id="PR00359">
    <property type="entry name" value="BP450"/>
</dbReference>
<dbReference type="GO" id="GO:0005506">
    <property type="term" value="F:iron ion binding"/>
    <property type="evidence" value="ECO:0007669"/>
    <property type="project" value="InterPro"/>
</dbReference>
<sequence>MVRIHADAYDSVDFFSDESLLPNPYPYFDHLRAKSPVLRLPPHQVMAITGYPEGNAVYRDSGNFSSLVAVGGPFPPLPFEPRGDDIGEQIERHRHRMPMSNYLTTMDPPQHSRARALLGRLLTPERRACATESMRRLAGDLIDQFIATGHCEFVSEYAKPFSYRVIADLLGVPGHDRRLFDVPRPPVPVGALDHAPLPEDPLRWLDDIFVRYLVERRREPRADVLTQLATARYPDGTTPEVADLARSATLLFTAGRGATAFMLSWSVRLLAERPDLAEQLRANRSRIPQFVEEVLRMESPVKSDFRLARKTTRVGDVVIPAGTTVMLCPGASNRDPRKFVRPNEFRLDRSNARDHMAFGRGAHSCPGAALARVEARISIECILDRLTAIRLSTAEHGAPDNRRFSYEPAYTLRALTGLHLEFAPALPQPLNSAEM</sequence>
<evidence type="ECO:0000256" key="5">
    <source>
        <dbReference type="ARBA" id="ARBA00023002"/>
    </source>
</evidence>
<dbReference type="Gene3D" id="1.10.630.10">
    <property type="entry name" value="Cytochrome P450"/>
    <property type="match status" value="1"/>
</dbReference>
<gene>
    <name evidence="9" type="ORF">AWC07_20695</name>
</gene>
<evidence type="ECO:0000313" key="9">
    <source>
        <dbReference type="EMBL" id="ORV80638.1"/>
    </source>
</evidence>
<organism evidence="9 10">
    <name type="scientific">Mycobacterium gastri</name>
    <dbReference type="NCBI Taxonomy" id="1777"/>
    <lineage>
        <taxon>Bacteria</taxon>
        <taxon>Bacillati</taxon>
        <taxon>Actinomycetota</taxon>
        <taxon>Actinomycetes</taxon>
        <taxon>Mycobacteriales</taxon>
        <taxon>Mycobacteriaceae</taxon>
        <taxon>Mycobacterium</taxon>
    </lineage>
</organism>
<dbReference type="AlphaFoldDB" id="A0A1X1W283"/>
<keyword evidence="6 8" id="KW-0408">Iron</keyword>
<keyword evidence="4 8" id="KW-0479">Metal-binding</keyword>
<dbReference type="SUPFAM" id="SSF48264">
    <property type="entry name" value="Cytochrome P450"/>
    <property type="match status" value="1"/>
</dbReference>
<evidence type="ECO:0000256" key="4">
    <source>
        <dbReference type="ARBA" id="ARBA00022723"/>
    </source>
</evidence>
<dbReference type="GO" id="GO:0006707">
    <property type="term" value="P:cholesterol catabolic process"/>
    <property type="evidence" value="ECO:0007669"/>
    <property type="project" value="TreeGrafter"/>
</dbReference>
<dbReference type="GO" id="GO:0036199">
    <property type="term" value="F:cholest-4-en-3-one 26-monooxygenase activity"/>
    <property type="evidence" value="ECO:0007669"/>
    <property type="project" value="TreeGrafter"/>
</dbReference>
<comment type="similarity">
    <text evidence="2 8">Belongs to the cytochrome P450 family.</text>
</comment>
<dbReference type="GO" id="GO:0008395">
    <property type="term" value="F:steroid hydroxylase activity"/>
    <property type="evidence" value="ECO:0007669"/>
    <property type="project" value="TreeGrafter"/>
</dbReference>
<dbReference type="PROSITE" id="PS00086">
    <property type="entry name" value="CYTOCHROME_P450"/>
    <property type="match status" value="1"/>
</dbReference>
<dbReference type="RefSeq" id="WP_036409500.1">
    <property type="nucleotide sequence ID" value="NZ_LQOX01000003.1"/>
</dbReference>
<dbReference type="Proteomes" id="UP000193738">
    <property type="component" value="Unassembled WGS sequence"/>
</dbReference>
<dbReference type="STRING" id="1777.AWC07_20695"/>